<protein>
    <submittedName>
        <fullName evidence="5">Electron transport complex subunit RsxB</fullName>
    </submittedName>
</protein>
<feature type="domain" description="4Fe-4S ferredoxin-type" evidence="4">
    <location>
        <begin position="57"/>
        <end position="85"/>
    </location>
</feature>
<proteinExistence type="predicted"/>
<dbReference type="PANTHER" id="PTHR43063">
    <property type="entry name" value="4FE-4S CLUSTER CONTAINING PARA FAMILY ATPASE PROTEIN"/>
    <property type="match status" value="1"/>
</dbReference>
<dbReference type="InterPro" id="IPR017900">
    <property type="entry name" value="4Fe4S_Fe_S_CS"/>
</dbReference>
<name>A0A136WE61_9FIRM</name>
<dbReference type="PROSITE" id="PS00198">
    <property type="entry name" value="4FE4S_FER_1"/>
    <property type="match status" value="1"/>
</dbReference>
<sequence>MRIAVLSGKGGTGKTFVSVNLAVTAKNAVYIDCDVEEPNGRLFFKPQNIKEDEVHTLLPRLFEEKCIGCRKCVDLCRFNALSLIKNKPIVFQEVCHSCGACSLVCPTGAIYEVERPIGVVESGFYGTVQVVTGILNVGEASGVPVIRNALKAENAEKKTMIIDCPPGSACTVMESVQTADYCVLVVEATAFGLHNFKMVYELVTLLKKPCGIVINKGDHVYAQLESFCKENNIPVLCRIPYKEKLARIGARAGIACEEDEETGEQFLALLEKIKGEVEK</sequence>
<reference evidence="5 6" key="1">
    <citation type="submission" date="2016-01" db="EMBL/GenBank/DDBJ databases">
        <title>Genome sequence of Clostridium neopropionicum X4, DSM-3847.</title>
        <authorList>
            <person name="Poehlein A."/>
            <person name="Beck M.H."/>
            <person name="Bengelsdorf F.R."/>
            <person name="Daniel R."/>
            <person name="Duerre P."/>
        </authorList>
    </citation>
    <scope>NUCLEOTIDE SEQUENCE [LARGE SCALE GENOMIC DNA]</scope>
    <source>
        <strain evidence="5 6">DSM-3847</strain>
    </source>
</reference>
<dbReference type="PATRIC" id="fig|36847.3.peg.2150"/>
<evidence type="ECO:0000313" key="6">
    <source>
        <dbReference type="Proteomes" id="UP000070539"/>
    </source>
</evidence>
<dbReference type="InterPro" id="IPR002586">
    <property type="entry name" value="CobQ/CobB/MinD/ParA_Nub-bd_dom"/>
</dbReference>
<dbReference type="InterPro" id="IPR017896">
    <property type="entry name" value="4Fe4S_Fe-S-bd"/>
</dbReference>
<dbReference type="PANTHER" id="PTHR43063:SF1">
    <property type="entry name" value="4FE-4S CLUSTER CONTAINING PARA FAMILY ATPASE PROTEIN"/>
    <property type="match status" value="1"/>
</dbReference>
<feature type="domain" description="4Fe-4S ferredoxin-type" evidence="4">
    <location>
        <begin position="86"/>
        <end position="115"/>
    </location>
</feature>
<evidence type="ECO:0000256" key="3">
    <source>
        <dbReference type="ARBA" id="ARBA00023014"/>
    </source>
</evidence>
<evidence type="ECO:0000256" key="1">
    <source>
        <dbReference type="ARBA" id="ARBA00022723"/>
    </source>
</evidence>
<dbReference type="EMBL" id="LRVM01000005">
    <property type="protein sequence ID" value="KXL52806.1"/>
    <property type="molecule type" value="Genomic_DNA"/>
</dbReference>
<dbReference type="RefSeq" id="WP_066087806.1">
    <property type="nucleotide sequence ID" value="NZ_LRVM01000005.1"/>
</dbReference>
<dbReference type="GO" id="GO:0051536">
    <property type="term" value="F:iron-sulfur cluster binding"/>
    <property type="evidence" value="ECO:0007669"/>
    <property type="project" value="UniProtKB-KW"/>
</dbReference>
<evidence type="ECO:0000313" key="5">
    <source>
        <dbReference type="EMBL" id="KXL52806.1"/>
    </source>
</evidence>
<keyword evidence="1" id="KW-0479">Metal-binding</keyword>
<accession>A0A136WE61</accession>
<keyword evidence="6" id="KW-1185">Reference proteome</keyword>
<dbReference type="STRING" id="36847.CLNEO_18280"/>
<dbReference type="OrthoDB" id="9806398at2"/>
<dbReference type="Pfam" id="PF00037">
    <property type="entry name" value="Fer4"/>
    <property type="match status" value="2"/>
</dbReference>
<dbReference type="SUPFAM" id="SSF52540">
    <property type="entry name" value="P-loop containing nucleoside triphosphate hydrolases"/>
    <property type="match status" value="1"/>
</dbReference>
<organism evidence="5 6">
    <name type="scientific">Anaerotignum neopropionicum</name>
    <dbReference type="NCBI Taxonomy" id="36847"/>
    <lineage>
        <taxon>Bacteria</taxon>
        <taxon>Bacillati</taxon>
        <taxon>Bacillota</taxon>
        <taxon>Clostridia</taxon>
        <taxon>Lachnospirales</taxon>
        <taxon>Anaerotignaceae</taxon>
        <taxon>Anaerotignum</taxon>
    </lineage>
</organism>
<evidence type="ECO:0000256" key="2">
    <source>
        <dbReference type="ARBA" id="ARBA00023004"/>
    </source>
</evidence>
<dbReference type="PROSITE" id="PS51379">
    <property type="entry name" value="4FE4S_FER_2"/>
    <property type="match status" value="2"/>
</dbReference>
<dbReference type="AlphaFoldDB" id="A0A136WE61"/>
<dbReference type="SUPFAM" id="SSF54862">
    <property type="entry name" value="4Fe-4S ferredoxins"/>
    <property type="match status" value="1"/>
</dbReference>
<keyword evidence="3" id="KW-0411">Iron-sulfur</keyword>
<dbReference type="InterPro" id="IPR027417">
    <property type="entry name" value="P-loop_NTPase"/>
</dbReference>
<evidence type="ECO:0000259" key="4">
    <source>
        <dbReference type="PROSITE" id="PS51379"/>
    </source>
</evidence>
<keyword evidence="2" id="KW-0408">Iron</keyword>
<dbReference type="GO" id="GO:0046872">
    <property type="term" value="F:metal ion binding"/>
    <property type="evidence" value="ECO:0007669"/>
    <property type="project" value="UniProtKB-KW"/>
</dbReference>
<dbReference type="Proteomes" id="UP000070539">
    <property type="component" value="Unassembled WGS sequence"/>
</dbReference>
<gene>
    <name evidence="5" type="primary">rsxB_4</name>
    <name evidence="5" type="ORF">CLNEO_18280</name>
</gene>
<comment type="caution">
    <text evidence="5">The sequence shown here is derived from an EMBL/GenBank/DDBJ whole genome shotgun (WGS) entry which is preliminary data.</text>
</comment>
<dbReference type="Gene3D" id="3.30.70.20">
    <property type="match status" value="1"/>
</dbReference>
<dbReference type="Gene3D" id="3.40.50.300">
    <property type="entry name" value="P-loop containing nucleotide triphosphate hydrolases"/>
    <property type="match status" value="1"/>
</dbReference>
<dbReference type="Pfam" id="PF01656">
    <property type="entry name" value="CbiA"/>
    <property type="match status" value="1"/>
</dbReference>